<comment type="caution">
    <text evidence="1">The sequence shown here is derived from an EMBL/GenBank/DDBJ whole genome shotgun (WGS) entry which is preliminary data.</text>
</comment>
<evidence type="ECO:0000313" key="1">
    <source>
        <dbReference type="EMBL" id="KAJ4963716.1"/>
    </source>
</evidence>
<reference evidence="1" key="1">
    <citation type="journal article" date="2023" name="Plant J.">
        <title>The genome of the king protea, Protea cynaroides.</title>
        <authorList>
            <person name="Chang J."/>
            <person name="Duong T.A."/>
            <person name="Schoeman C."/>
            <person name="Ma X."/>
            <person name="Roodt D."/>
            <person name="Barker N."/>
            <person name="Li Z."/>
            <person name="Van de Peer Y."/>
            <person name="Mizrachi E."/>
        </authorList>
    </citation>
    <scope>NUCLEOTIDE SEQUENCE</scope>
    <source>
        <tissue evidence="1">Young leaves</tissue>
    </source>
</reference>
<accession>A0A9Q0HEE1</accession>
<dbReference type="InterPro" id="IPR029063">
    <property type="entry name" value="SAM-dependent_MTases_sf"/>
</dbReference>
<dbReference type="Pfam" id="PF03492">
    <property type="entry name" value="Methyltransf_7"/>
    <property type="match status" value="2"/>
</dbReference>
<dbReference type="SUPFAM" id="SSF53335">
    <property type="entry name" value="S-adenosyl-L-methionine-dependent methyltransferases"/>
    <property type="match status" value="1"/>
</dbReference>
<sequence length="287" mass="32150">MDIKKVFHMIGGIGETSYAANSSLQKGAIDMVKHITTESIVELYLATAPQNLVIADLGCSSGPNTLSVIGEIIDAIDRARRKFMVPATLYDEDGKSMNKGKIYISESSPHLVSEAYLIQFQEDFSLFLRSRSLELKSGGRMVLILLGRTGPHHTQSANALLWELLSRSFGILVSRGDIDEEKLNSYDTHFYAPSQEEIEEEVRKEGSFAIDRLEVFEMRRDIQNGSSTYGTTVATTVRAIQESMIRHHFGEHIVNDLFEIYGRLIDEEMTKGEISPIASIVAMRKRL</sequence>
<gene>
    <name evidence="1" type="ORF">NE237_023655</name>
</gene>
<dbReference type="PANTHER" id="PTHR31009">
    <property type="entry name" value="S-ADENOSYL-L-METHIONINE:CARBOXYL METHYLTRANSFERASE FAMILY PROTEIN"/>
    <property type="match status" value="1"/>
</dbReference>
<proteinExistence type="predicted"/>
<dbReference type="InterPro" id="IPR005299">
    <property type="entry name" value="MeTrfase_7"/>
</dbReference>
<name>A0A9Q0HEE1_9MAGN</name>
<protein>
    <submittedName>
        <fullName evidence="1">Uncharacterized protein</fullName>
    </submittedName>
</protein>
<dbReference type="Gene3D" id="3.40.50.150">
    <property type="entry name" value="Vaccinia Virus protein VP39"/>
    <property type="match status" value="2"/>
</dbReference>
<dbReference type="GO" id="GO:0008168">
    <property type="term" value="F:methyltransferase activity"/>
    <property type="evidence" value="ECO:0007669"/>
    <property type="project" value="InterPro"/>
</dbReference>
<organism evidence="1 2">
    <name type="scientific">Protea cynaroides</name>
    <dbReference type="NCBI Taxonomy" id="273540"/>
    <lineage>
        <taxon>Eukaryota</taxon>
        <taxon>Viridiplantae</taxon>
        <taxon>Streptophyta</taxon>
        <taxon>Embryophyta</taxon>
        <taxon>Tracheophyta</taxon>
        <taxon>Spermatophyta</taxon>
        <taxon>Magnoliopsida</taxon>
        <taxon>Proteales</taxon>
        <taxon>Proteaceae</taxon>
        <taxon>Protea</taxon>
    </lineage>
</organism>
<keyword evidence="2" id="KW-1185">Reference proteome</keyword>
<dbReference type="OrthoDB" id="1523883at2759"/>
<dbReference type="Proteomes" id="UP001141806">
    <property type="component" value="Unassembled WGS sequence"/>
</dbReference>
<evidence type="ECO:0000313" key="2">
    <source>
        <dbReference type="Proteomes" id="UP001141806"/>
    </source>
</evidence>
<dbReference type="AlphaFoldDB" id="A0A9Q0HEE1"/>
<dbReference type="EMBL" id="JAMYWD010000008">
    <property type="protein sequence ID" value="KAJ4963716.1"/>
    <property type="molecule type" value="Genomic_DNA"/>
</dbReference>